<dbReference type="InterPro" id="IPR029039">
    <property type="entry name" value="Flavoprotein-like_sf"/>
</dbReference>
<keyword evidence="4" id="KW-1185">Reference proteome</keyword>
<dbReference type="GO" id="GO:0016655">
    <property type="term" value="F:oxidoreductase activity, acting on NAD(P)H, quinone or similar compound as acceptor"/>
    <property type="evidence" value="ECO:0007669"/>
    <property type="project" value="TreeGrafter"/>
</dbReference>
<dbReference type="InterPro" id="IPR005025">
    <property type="entry name" value="FMN_Rdtase-like_dom"/>
</dbReference>
<gene>
    <name evidence="3" type="ORF">MKZ38_008514</name>
</gene>
<evidence type="ECO:0000256" key="1">
    <source>
        <dbReference type="SAM" id="MobiDB-lite"/>
    </source>
</evidence>
<dbReference type="Gene3D" id="3.40.50.360">
    <property type="match status" value="1"/>
</dbReference>
<dbReference type="PANTHER" id="PTHR43590">
    <property type="entry name" value="ARSENIC RESISTANCE PROTEIN ARSH (AFU_ORTHOLOGUE AFUA_5G15030)"/>
    <property type="match status" value="1"/>
</dbReference>
<proteinExistence type="predicted"/>
<dbReference type="Proteomes" id="UP001201980">
    <property type="component" value="Unassembled WGS sequence"/>
</dbReference>
<feature type="region of interest" description="Disordered" evidence="1">
    <location>
        <begin position="343"/>
        <end position="372"/>
    </location>
</feature>
<feature type="domain" description="NADPH-dependent FMN reductase-like" evidence="2">
    <location>
        <begin position="228"/>
        <end position="295"/>
    </location>
</feature>
<dbReference type="SUPFAM" id="SSF52218">
    <property type="entry name" value="Flavoproteins"/>
    <property type="match status" value="2"/>
</dbReference>
<accession>A0AAD5RKS4</accession>
<feature type="region of interest" description="Disordered" evidence="1">
    <location>
        <begin position="92"/>
        <end position="117"/>
    </location>
</feature>
<evidence type="ECO:0000313" key="4">
    <source>
        <dbReference type="Proteomes" id="UP001201980"/>
    </source>
</evidence>
<evidence type="ECO:0000259" key="2">
    <source>
        <dbReference type="Pfam" id="PF03358"/>
    </source>
</evidence>
<organism evidence="3 4">
    <name type="scientific">Zalerion maritima</name>
    <dbReference type="NCBI Taxonomy" id="339359"/>
    <lineage>
        <taxon>Eukaryota</taxon>
        <taxon>Fungi</taxon>
        <taxon>Dikarya</taxon>
        <taxon>Ascomycota</taxon>
        <taxon>Pezizomycotina</taxon>
        <taxon>Sordariomycetes</taxon>
        <taxon>Lulworthiomycetidae</taxon>
        <taxon>Lulworthiales</taxon>
        <taxon>Lulworthiaceae</taxon>
        <taxon>Zalerion</taxon>
    </lineage>
</organism>
<name>A0AAD5RKS4_9PEZI</name>
<reference evidence="3" key="1">
    <citation type="submission" date="2022-07" db="EMBL/GenBank/DDBJ databases">
        <title>Draft genome sequence of Zalerion maritima ATCC 34329, a (micro)plastics degrading marine fungus.</title>
        <authorList>
            <person name="Paco A."/>
            <person name="Goncalves M.F.M."/>
            <person name="Rocha-Santos T.A.P."/>
            <person name="Alves A."/>
        </authorList>
    </citation>
    <scope>NUCLEOTIDE SEQUENCE</scope>
    <source>
        <strain evidence="3">ATCC 34329</strain>
    </source>
</reference>
<dbReference type="InterPro" id="IPR014063">
    <property type="entry name" value="Arsenate-R_ArsH"/>
</dbReference>
<dbReference type="EMBL" id="JAKWBI020000595">
    <property type="protein sequence ID" value="KAJ2893508.1"/>
    <property type="molecule type" value="Genomic_DNA"/>
</dbReference>
<evidence type="ECO:0000313" key="3">
    <source>
        <dbReference type="EMBL" id="KAJ2893508.1"/>
    </source>
</evidence>
<dbReference type="Pfam" id="PF03358">
    <property type="entry name" value="FMN_red"/>
    <property type="match status" value="2"/>
</dbReference>
<feature type="domain" description="NADPH-dependent FMN reductase-like" evidence="2">
    <location>
        <begin position="128"/>
        <end position="204"/>
    </location>
</feature>
<dbReference type="PANTHER" id="PTHR43590:SF1">
    <property type="entry name" value="ARSENIC RESISTANCE PROTEIN ARSH (AFU_ORTHOLOGUE AFUA_5G15030)"/>
    <property type="match status" value="1"/>
</dbReference>
<comment type="caution">
    <text evidence="3">The sequence shown here is derived from an EMBL/GenBank/DDBJ whole genome shotgun (WGS) entry which is preliminary data.</text>
</comment>
<sequence length="372" mass="41906">MAASTDLPIHGDLNNTQMMRTAEGEQAELAPDSRYSHVTLEIPESEDDAEIRRKYRPFLLDPEIAKNDWVSRLELSAATKVVLGNLDVPDPTLESGTTEANGDGKRAVEPVPYAPGVPGLPGGRERLRVLVLYGSLRSRSFSRLAAYEASRVLWRLGCDVRVYSPEGLPVKDDVQHLHPKVQELRELSKWSDGHLWVSPEQHGNLVRFNHQFLKAFARGGRFGVAHSAQTAVFKNQIDWIPLSMGSVRPTQGRTLAIAQVNGGSQSFNAVNSLRILGRWMRMFAIPNQSSVPQAWTHFTDPDAEEGGNRMKPSGNRARLVDCMEELVKYTIVMRPHFYLFGDRHSEREEKKAKEEKERKAEEEKQSRQNETS</sequence>
<dbReference type="AlphaFoldDB" id="A0AAD5RKS4"/>
<protein>
    <submittedName>
        <fullName evidence="3">Arsenate resistance ArsH</fullName>
    </submittedName>
</protein>